<dbReference type="GO" id="GO:0005886">
    <property type="term" value="C:plasma membrane"/>
    <property type="evidence" value="ECO:0007669"/>
    <property type="project" value="UniProtKB-SubCell"/>
</dbReference>
<comment type="function">
    <text evidence="7">Catalyzes the transfer of the diacylglyceryl group from phosphatidylglycerol to the sulfhydryl group of the N-terminal cysteine of a prolipoprotein, the first step in the formation of mature lipoproteins.</text>
</comment>
<keyword evidence="4 7" id="KW-0812">Transmembrane</keyword>
<evidence type="ECO:0000256" key="8">
    <source>
        <dbReference type="SAM" id="MobiDB-lite"/>
    </source>
</evidence>
<evidence type="ECO:0000256" key="1">
    <source>
        <dbReference type="ARBA" id="ARBA00007150"/>
    </source>
</evidence>
<evidence type="ECO:0000313" key="11">
    <source>
        <dbReference type="Proteomes" id="UP000627369"/>
    </source>
</evidence>
<dbReference type="GO" id="GO:0008961">
    <property type="term" value="F:phosphatidylglycerol-prolipoprotein diacylglyceryl transferase activity"/>
    <property type="evidence" value="ECO:0007669"/>
    <property type="project" value="UniProtKB-UniRule"/>
</dbReference>
<dbReference type="Pfam" id="PF01790">
    <property type="entry name" value="LGT"/>
    <property type="match status" value="1"/>
</dbReference>
<keyword evidence="2 7" id="KW-1003">Cell membrane</keyword>
<reference evidence="10" key="2">
    <citation type="submission" date="2020-09" db="EMBL/GenBank/DDBJ databases">
        <authorList>
            <person name="Sun Q."/>
            <person name="Zhou Y."/>
        </authorList>
    </citation>
    <scope>NUCLEOTIDE SEQUENCE</scope>
    <source>
        <strain evidence="10">CGMCC 4.7398</strain>
    </source>
</reference>
<dbReference type="InterPro" id="IPR001640">
    <property type="entry name" value="Lgt"/>
</dbReference>
<evidence type="ECO:0000256" key="7">
    <source>
        <dbReference type="HAMAP-Rule" id="MF_01147"/>
    </source>
</evidence>
<feature type="transmembrane region" description="Helical" evidence="7">
    <location>
        <begin position="69"/>
        <end position="91"/>
    </location>
</feature>
<sequence>MTLLTALPASLPALLPAALATEIPSPSEHTWYLGIFPLRAYALAILVGIVIAVWMTARRWKARGGNPDDVLEITFWAVPFGIVGGRIYHVLSSPDRYFGENFSGGGEPIKALYVWEGGLGIWGAVALGAVGAWIGCRRQGVRLSSFADAVAPGLLVAQAVGRLGNWFNQELYGRPTELPWGLHIDAGYLVSNPATGVAYPEGTLFHPTFLYELLWNLAMAGVLLFVDRRFRLGHARVFWAYVLLYTLGRVWIEMLRIDDAELVLGLRLNVWTSILLGLTALVVSIVLARKFPTREESVRLRPEGDDPSAGAGAEPEPDPGTEETGEADTAPAEKKETKTAAVEESDADTSART</sequence>
<keyword evidence="9" id="KW-0732">Signal</keyword>
<feature type="compositionally biased region" description="Acidic residues" evidence="8">
    <location>
        <begin position="315"/>
        <end position="326"/>
    </location>
</feature>
<dbReference type="HAMAP" id="MF_01147">
    <property type="entry name" value="Lgt"/>
    <property type="match status" value="1"/>
</dbReference>
<evidence type="ECO:0000313" key="10">
    <source>
        <dbReference type="EMBL" id="GHH64569.1"/>
    </source>
</evidence>
<gene>
    <name evidence="10" type="primary">lgt2</name>
    <name evidence="7" type="synonym">lgt</name>
    <name evidence="10" type="ORF">GCM10017772_01210</name>
</gene>
<evidence type="ECO:0000256" key="4">
    <source>
        <dbReference type="ARBA" id="ARBA00022692"/>
    </source>
</evidence>
<keyword evidence="6 7" id="KW-0472">Membrane</keyword>
<organism evidence="10 11">
    <name type="scientific">Promicromonospora soli</name>
    <dbReference type="NCBI Taxonomy" id="2035533"/>
    <lineage>
        <taxon>Bacteria</taxon>
        <taxon>Bacillati</taxon>
        <taxon>Actinomycetota</taxon>
        <taxon>Actinomycetes</taxon>
        <taxon>Micrococcales</taxon>
        <taxon>Promicromonosporaceae</taxon>
        <taxon>Promicromonospora</taxon>
    </lineage>
</organism>
<dbReference type="EMBL" id="BNAS01000001">
    <property type="protein sequence ID" value="GHH64569.1"/>
    <property type="molecule type" value="Genomic_DNA"/>
</dbReference>
<dbReference type="Proteomes" id="UP000627369">
    <property type="component" value="Unassembled WGS sequence"/>
</dbReference>
<proteinExistence type="inferred from homology"/>
<comment type="catalytic activity">
    <reaction evidence="7">
        <text>L-cysteinyl-[prolipoprotein] + a 1,2-diacyl-sn-glycero-3-phospho-(1'-sn-glycerol) = an S-1,2-diacyl-sn-glyceryl-L-cysteinyl-[prolipoprotein] + sn-glycerol 1-phosphate + H(+)</text>
        <dbReference type="Rhea" id="RHEA:56712"/>
        <dbReference type="Rhea" id="RHEA-COMP:14679"/>
        <dbReference type="Rhea" id="RHEA-COMP:14680"/>
        <dbReference type="ChEBI" id="CHEBI:15378"/>
        <dbReference type="ChEBI" id="CHEBI:29950"/>
        <dbReference type="ChEBI" id="CHEBI:57685"/>
        <dbReference type="ChEBI" id="CHEBI:64716"/>
        <dbReference type="ChEBI" id="CHEBI:140658"/>
        <dbReference type="EC" id="2.5.1.145"/>
    </reaction>
</comment>
<evidence type="ECO:0000256" key="2">
    <source>
        <dbReference type="ARBA" id="ARBA00022475"/>
    </source>
</evidence>
<name>A0A919FG91_9MICO</name>
<evidence type="ECO:0000256" key="5">
    <source>
        <dbReference type="ARBA" id="ARBA00022989"/>
    </source>
</evidence>
<keyword evidence="5 7" id="KW-1133">Transmembrane helix</keyword>
<dbReference type="PROSITE" id="PS01311">
    <property type="entry name" value="LGT"/>
    <property type="match status" value="1"/>
</dbReference>
<evidence type="ECO:0000256" key="6">
    <source>
        <dbReference type="ARBA" id="ARBA00023136"/>
    </source>
</evidence>
<dbReference type="PANTHER" id="PTHR30589:SF0">
    <property type="entry name" value="PHOSPHATIDYLGLYCEROL--PROLIPOPROTEIN DIACYLGLYCERYL TRANSFERASE"/>
    <property type="match status" value="1"/>
</dbReference>
<feature type="region of interest" description="Disordered" evidence="8">
    <location>
        <begin position="297"/>
        <end position="353"/>
    </location>
</feature>
<evidence type="ECO:0000256" key="9">
    <source>
        <dbReference type="SAM" id="SignalP"/>
    </source>
</evidence>
<feature type="binding site" evidence="7">
    <location>
        <position position="162"/>
    </location>
    <ligand>
        <name>a 1,2-diacyl-sn-glycero-3-phospho-(1'-sn-glycerol)</name>
        <dbReference type="ChEBI" id="CHEBI:64716"/>
    </ligand>
</feature>
<feature type="transmembrane region" description="Helical" evidence="7">
    <location>
        <begin position="269"/>
        <end position="288"/>
    </location>
</feature>
<keyword evidence="3 7" id="KW-0808">Transferase</keyword>
<feature type="transmembrane region" description="Helical" evidence="7">
    <location>
        <begin position="209"/>
        <end position="226"/>
    </location>
</feature>
<feature type="transmembrane region" description="Helical" evidence="7">
    <location>
        <begin position="238"/>
        <end position="257"/>
    </location>
</feature>
<dbReference type="RefSeq" id="WP_189667352.1">
    <property type="nucleotide sequence ID" value="NZ_BNAS01000001.1"/>
</dbReference>
<comment type="pathway">
    <text evidence="7">Protein modification; lipoprotein biosynthesis (diacylglyceryl transfer).</text>
</comment>
<comment type="caution">
    <text evidence="10">The sequence shown here is derived from an EMBL/GenBank/DDBJ whole genome shotgun (WGS) entry which is preliminary data.</text>
</comment>
<comment type="similarity">
    <text evidence="1 7">Belongs to the Lgt family.</text>
</comment>
<feature type="transmembrane region" description="Helical" evidence="7">
    <location>
        <begin position="146"/>
        <end position="167"/>
    </location>
</feature>
<dbReference type="AlphaFoldDB" id="A0A919FG91"/>
<protein>
    <recommendedName>
        <fullName evidence="7">Phosphatidylglycerol--prolipoprotein diacylglyceryl transferase</fullName>
        <ecNumber evidence="7">2.5.1.145</ecNumber>
    </recommendedName>
</protein>
<feature type="transmembrane region" description="Helical" evidence="7">
    <location>
        <begin position="36"/>
        <end position="57"/>
    </location>
</feature>
<feature type="transmembrane region" description="Helical" evidence="7">
    <location>
        <begin position="111"/>
        <end position="134"/>
    </location>
</feature>
<dbReference type="PANTHER" id="PTHR30589">
    <property type="entry name" value="PROLIPOPROTEIN DIACYLGLYCERYL TRANSFERASE"/>
    <property type="match status" value="1"/>
</dbReference>
<dbReference type="GO" id="GO:0042158">
    <property type="term" value="P:lipoprotein biosynthetic process"/>
    <property type="evidence" value="ECO:0007669"/>
    <property type="project" value="UniProtKB-UniRule"/>
</dbReference>
<comment type="subcellular location">
    <subcellularLocation>
        <location evidence="7">Cell membrane</location>
        <topology evidence="7">Multi-pass membrane protein</topology>
    </subcellularLocation>
</comment>
<accession>A0A919FG91</accession>
<dbReference type="EC" id="2.5.1.145" evidence="7"/>
<keyword evidence="11" id="KW-1185">Reference proteome</keyword>
<feature type="chain" id="PRO_5037669277" description="Phosphatidylglycerol--prolipoprotein diacylglyceryl transferase" evidence="9">
    <location>
        <begin position="21"/>
        <end position="353"/>
    </location>
</feature>
<reference evidence="10" key="1">
    <citation type="journal article" date="2014" name="Int. J. Syst. Evol. Microbiol.">
        <title>Complete genome sequence of Corynebacterium casei LMG S-19264T (=DSM 44701T), isolated from a smear-ripened cheese.</title>
        <authorList>
            <consortium name="US DOE Joint Genome Institute (JGI-PGF)"/>
            <person name="Walter F."/>
            <person name="Albersmeier A."/>
            <person name="Kalinowski J."/>
            <person name="Ruckert C."/>
        </authorList>
    </citation>
    <scope>NUCLEOTIDE SEQUENCE</scope>
    <source>
        <strain evidence="10">CGMCC 4.7398</strain>
    </source>
</reference>
<evidence type="ECO:0000256" key="3">
    <source>
        <dbReference type="ARBA" id="ARBA00022679"/>
    </source>
</evidence>
<feature type="signal peptide" evidence="9">
    <location>
        <begin position="1"/>
        <end position="20"/>
    </location>
</feature>
<dbReference type="NCBIfam" id="TIGR00544">
    <property type="entry name" value="lgt"/>
    <property type="match status" value="1"/>
</dbReference>